<dbReference type="RefSeq" id="WP_266350808.1">
    <property type="nucleotide sequence ID" value="NZ_JAPKNG010000006.1"/>
</dbReference>
<name>A0ABU0HCE1_9HYPH</name>
<dbReference type="EMBL" id="JAUSVO010000006">
    <property type="protein sequence ID" value="MDQ0439935.1"/>
    <property type="molecule type" value="Genomic_DNA"/>
</dbReference>
<evidence type="ECO:0000313" key="2">
    <source>
        <dbReference type="Proteomes" id="UP001241603"/>
    </source>
</evidence>
<sequence>MNAALDQFIRLVGTKLAMLPKVSAEDYEGLRAYWGAADAILDHLEAEQSAKVSRRGDNWTLSLGGVRASSTGGAVSLLRNWKAGAERRLAGGAE</sequence>
<keyword evidence="2" id="KW-1185">Reference proteome</keyword>
<reference evidence="1 2" key="1">
    <citation type="submission" date="2023-07" db="EMBL/GenBank/DDBJ databases">
        <title>Genomic Encyclopedia of Type Strains, Phase IV (KMG-IV): sequencing the most valuable type-strain genomes for metagenomic binning, comparative biology and taxonomic classification.</title>
        <authorList>
            <person name="Goeker M."/>
        </authorList>
    </citation>
    <scope>NUCLEOTIDE SEQUENCE [LARGE SCALE GENOMIC DNA]</scope>
    <source>
        <strain evidence="1 2">B6-8</strain>
    </source>
</reference>
<proteinExistence type="predicted"/>
<gene>
    <name evidence="1" type="ORF">QO014_004341</name>
</gene>
<protein>
    <submittedName>
        <fullName evidence="1">Uncharacterized protein</fullName>
    </submittedName>
</protein>
<organism evidence="1 2">
    <name type="scientific">Kaistia dalseonensis</name>
    <dbReference type="NCBI Taxonomy" id="410840"/>
    <lineage>
        <taxon>Bacteria</taxon>
        <taxon>Pseudomonadati</taxon>
        <taxon>Pseudomonadota</taxon>
        <taxon>Alphaproteobacteria</taxon>
        <taxon>Hyphomicrobiales</taxon>
        <taxon>Kaistiaceae</taxon>
        <taxon>Kaistia</taxon>
    </lineage>
</organism>
<dbReference type="Proteomes" id="UP001241603">
    <property type="component" value="Unassembled WGS sequence"/>
</dbReference>
<evidence type="ECO:0000313" key="1">
    <source>
        <dbReference type="EMBL" id="MDQ0439935.1"/>
    </source>
</evidence>
<comment type="caution">
    <text evidence="1">The sequence shown here is derived from an EMBL/GenBank/DDBJ whole genome shotgun (WGS) entry which is preliminary data.</text>
</comment>
<accession>A0ABU0HCE1</accession>